<protein>
    <submittedName>
        <fullName evidence="1">Uncharacterized protein</fullName>
    </submittedName>
</protein>
<evidence type="ECO:0000313" key="2">
    <source>
        <dbReference type="Proteomes" id="UP000467841"/>
    </source>
</evidence>
<organism evidence="1 2">
    <name type="scientific">Microthlaspi erraticum</name>
    <dbReference type="NCBI Taxonomy" id="1685480"/>
    <lineage>
        <taxon>Eukaryota</taxon>
        <taxon>Viridiplantae</taxon>
        <taxon>Streptophyta</taxon>
        <taxon>Embryophyta</taxon>
        <taxon>Tracheophyta</taxon>
        <taxon>Spermatophyta</taxon>
        <taxon>Magnoliopsida</taxon>
        <taxon>eudicotyledons</taxon>
        <taxon>Gunneridae</taxon>
        <taxon>Pentapetalae</taxon>
        <taxon>rosids</taxon>
        <taxon>malvids</taxon>
        <taxon>Brassicales</taxon>
        <taxon>Brassicaceae</taxon>
        <taxon>Coluteocarpeae</taxon>
        <taxon>Microthlaspi</taxon>
    </lineage>
</organism>
<dbReference type="OrthoDB" id="1055173at2759"/>
<dbReference type="Proteomes" id="UP000467841">
    <property type="component" value="Unassembled WGS sequence"/>
</dbReference>
<evidence type="ECO:0000313" key="1">
    <source>
        <dbReference type="EMBL" id="CAA7053564.1"/>
    </source>
</evidence>
<proteinExistence type="predicted"/>
<dbReference type="AlphaFoldDB" id="A0A6D2KWV4"/>
<comment type="caution">
    <text evidence="1">The sequence shown here is derived from an EMBL/GenBank/DDBJ whole genome shotgun (WGS) entry which is preliminary data.</text>
</comment>
<keyword evidence="2" id="KW-1185">Reference proteome</keyword>
<gene>
    <name evidence="1" type="ORF">MERR_LOCUS40800</name>
</gene>
<dbReference type="EMBL" id="CACVBM020001540">
    <property type="protein sequence ID" value="CAA7053564.1"/>
    <property type="molecule type" value="Genomic_DNA"/>
</dbReference>
<name>A0A6D2KWV4_9BRAS</name>
<reference evidence="1" key="1">
    <citation type="submission" date="2020-01" db="EMBL/GenBank/DDBJ databases">
        <authorList>
            <person name="Mishra B."/>
        </authorList>
    </citation>
    <scope>NUCLEOTIDE SEQUENCE [LARGE SCALE GENOMIC DNA]</scope>
</reference>
<sequence length="133" mass="14481">MNQKWSGGNHFGYEGGFCLPGLCIGGYGGSRFRYGGGGGGGYHHNGGGGRSMDRIGYRETMYCKPVTCLSGACHALHLHLDKGLYESLVSKNAEKQHTSSVDYIPETFKYNVNKNYGFKKVKEEAAMSPQSNN</sequence>
<accession>A0A6D2KWV4</accession>